<comment type="caution">
    <text evidence="1">The sequence shown here is derived from an EMBL/GenBank/DDBJ whole genome shotgun (WGS) entry which is preliminary data.</text>
</comment>
<name>A0A392VRQ2_9FABA</name>
<sequence>MCGNAMICPHFAECVLRQYGHVQSIPRAPDISAKAGMNQFSIDQGF</sequence>
<reference evidence="1 2" key="1">
    <citation type="journal article" date="2018" name="Front. Plant Sci.">
        <title>Red Clover (Trifolium pratense) and Zigzag Clover (T. medium) - A Picture of Genomic Similarities and Differences.</title>
        <authorList>
            <person name="Dluhosova J."/>
            <person name="Istvanek J."/>
            <person name="Nedelnik J."/>
            <person name="Repkova J."/>
        </authorList>
    </citation>
    <scope>NUCLEOTIDE SEQUENCE [LARGE SCALE GENOMIC DNA]</scope>
    <source>
        <strain evidence="2">cv. 10/8</strain>
        <tissue evidence="1">Leaf</tissue>
    </source>
</reference>
<evidence type="ECO:0000313" key="1">
    <source>
        <dbReference type="EMBL" id="MCI91064.1"/>
    </source>
</evidence>
<accession>A0A392VRQ2</accession>
<dbReference type="AlphaFoldDB" id="A0A392VRQ2"/>
<keyword evidence="2" id="KW-1185">Reference proteome</keyword>
<organism evidence="1 2">
    <name type="scientific">Trifolium medium</name>
    <dbReference type="NCBI Taxonomy" id="97028"/>
    <lineage>
        <taxon>Eukaryota</taxon>
        <taxon>Viridiplantae</taxon>
        <taxon>Streptophyta</taxon>
        <taxon>Embryophyta</taxon>
        <taxon>Tracheophyta</taxon>
        <taxon>Spermatophyta</taxon>
        <taxon>Magnoliopsida</taxon>
        <taxon>eudicotyledons</taxon>
        <taxon>Gunneridae</taxon>
        <taxon>Pentapetalae</taxon>
        <taxon>rosids</taxon>
        <taxon>fabids</taxon>
        <taxon>Fabales</taxon>
        <taxon>Fabaceae</taxon>
        <taxon>Papilionoideae</taxon>
        <taxon>50 kb inversion clade</taxon>
        <taxon>NPAAA clade</taxon>
        <taxon>Hologalegina</taxon>
        <taxon>IRL clade</taxon>
        <taxon>Trifolieae</taxon>
        <taxon>Trifolium</taxon>
    </lineage>
</organism>
<proteinExistence type="predicted"/>
<dbReference type="EMBL" id="LXQA011261745">
    <property type="protein sequence ID" value="MCI91064.1"/>
    <property type="molecule type" value="Genomic_DNA"/>
</dbReference>
<evidence type="ECO:0000313" key="2">
    <source>
        <dbReference type="Proteomes" id="UP000265520"/>
    </source>
</evidence>
<protein>
    <submittedName>
        <fullName evidence="1">Uncharacterized protein</fullName>
    </submittedName>
</protein>
<dbReference type="Proteomes" id="UP000265520">
    <property type="component" value="Unassembled WGS sequence"/>
</dbReference>
<feature type="non-terminal residue" evidence="1">
    <location>
        <position position="46"/>
    </location>
</feature>